<evidence type="ECO:0000313" key="1">
    <source>
        <dbReference type="EMBL" id="JAD55690.1"/>
    </source>
</evidence>
<name>A0A0A9B3G0_ARUDO</name>
<reference evidence="1" key="1">
    <citation type="submission" date="2014-09" db="EMBL/GenBank/DDBJ databases">
        <authorList>
            <person name="Magalhaes I.L.F."/>
            <person name="Oliveira U."/>
            <person name="Santos F.R."/>
            <person name="Vidigal T.H.D.A."/>
            <person name="Brescovit A.D."/>
            <person name="Santos A.J."/>
        </authorList>
    </citation>
    <scope>NUCLEOTIDE SEQUENCE</scope>
    <source>
        <tissue evidence="1">Shoot tissue taken approximately 20 cm above the soil surface</tissue>
    </source>
</reference>
<organism evidence="1">
    <name type="scientific">Arundo donax</name>
    <name type="common">Giant reed</name>
    <name type="synonym">Donax arundinaceus</name>
    <dbReference type="NCBI Taxonomy" id="35708"/>
    <lineage>
        <taxon>Eukaryota</taxon>
        <taxon>Viridiplantae</taxon>
        <taxon>Streptophyta</taxon>
        <taxon>Embryophyta</taxon>
        <taxon>Tracheophyta</taxon>
        <taxon>Spermatophyta</taxon>
        <taxon>Magnoliopsida</taxon>
        <taxon>Liliopsida</taxon>
        <taxon>Poales</taxon>
        <taxon>Poaceae</taxon>
        <taxon>PACMAD clade</taxon>
        <taxon>Arundinoideae</taxon>
        <taxon>Arundineae</taxon>
        <taxon>Arundo</taxon>
    </lineage>
</organism>
<accession>A0A0A9B3G0</accession>
<proteinExistence type="predicted"/>
<dbReference type="EMBL" id="GBRH01242205">
    <property type="protein sequence ID" value="JAD55690.1"/>
    <property type="molecule type" value="Transcribed_RNA"/>
</dbReference>
<protein>
    <submittedName>
        <fullName evidence="1">Uncharacterized protein</fullName>
    </submittedName>
</protein>
<reference evidence="1" key="2">
    <citation type="journal article" date="2015" name="Data Brief">
        <title>Shoot transcriptome of the giant reed, Arundo donax.</title>
        <authorList>
            <person name="Barrero R.A."/>
            <person name="Guerrero F.D."/>
            <person name="Moolhuijzen P."/>
            <person name="Goolsby J.A."/>
            <person name="Tidwell J."/>
            <person name="Bellgard S.E."/>
            <person name="Bellgard M.I."/>
        </authorList>
    </citation>
    <scope>NUCLEOTIDE SEQUENCE</scope>
    <source>
        <tissue evidence="1">Shoot tissue taken approximately 20 cm above the soil surface</tissue>
    </source>
</reference>
<sequence length="21" mass="2487">MQEQTMGMFGNFTTPHKMIWA</sequence>
<dbReference type="AlphaFoldDB" id="A0A0A9B3G0"/>